<protein>
    <submittedName>
        <fullName evidence="2">Uncharacterized protein</fullName>
    </submittedName>
</protein>
<evidence type="ECO:0000256" key="1">
    <source>
        <dbReference type="SAM" id="Phobius"/>
    </source>
</evidence>
<dbReference type="Proteomes" id="UP000182544">
    <property type="component" value="Unassembled WGS sequence"/>
</dbReference>
<proteinExistence type="predicted"/>
<organism evidence="2 3">
    <name type="scientific">Flaviramulus basaltis</name>
    <dbReference type="NCBI Taxonomy" id="369401"/>
    <lineage>
        <taxon>Bacteria</taxon>
        <taxon>Pseudomonadati</taxon>
        <taxon>Bacteroidota</taxon>
        <taxon>Flavobacteriia</taxon>
        <taxon>Flavobacteriales</taxon>
        <taxon>Flavobacteriaceae</taxon>
        <taxon>Flaviramulus</taxon>
    </lineage>
</organism>
<keyword evidence="3" id="KW-1185">Reference proteome</keyword>
<reference evidence="2 3" key="1">
    <citation type="submission" date="2016-10" db="EMBL/GenBank/DDBJ databases">
        <authorList>
            <person name="de Groot N.N."/>
        </authorList>
    </citation>
    <scope>NUCLEOTIDE SEQUENCE [LARGE SCALE GENOMIC DNA]</scope>
    <source>
        <strain evidence="2 3">DSM 18180</strain>
    </source>
</reference>
<dbReference type="RefSeq" id="WP_072402760.1">
    <property type="nucleotide sequence ID" value="NZ_FPKV01000003.1"/>
</dbReference>
<keyword evidence="1" id="KW-0472">Membrane</keyword>
<accession>A0A1K2ILT3</accession>
<evidence type="ECO:0000313" key="2">
    <source>
        <dbReference type="EMBL" id="SFZ93401.1"/>
    </source>
</evidence>
<evidence type="ECO:0000313" key="3">
    <source>
        <dbReference type="Proteomes" id="UP000182544"/>
    </source>
</evidence>
<dbReference type="EMBL" id="FPKV01000003">
    <property type="protein sequence ID" value="SFZ93401.1"/>
    <property type="molecule type" value="Genomic_DNA"/>
</dbReference>
<dbReference type="STRING" id="369401.SAMN05428642_103112"/>
<name>A0A1K2ILT3_9FLAO</name>
<dbReference type="AlphaFoldDB" id="A0A1K2ILT3"/>
<dbReference type="OrthoDB" id="676730at2"/>
<keyword evidence="1" id="KW-1133">Transmembrane helix</keyword>
<feature type="transmembrane region" description="Helical" evidence="1">
    <location>
        <begin position="7"/>
        <end position="26"/>
    </location>
</feature>
<gene>
    <name evidence="2" type="ORF">SAMN05428642_103112</name>
</gene>
<sequence>MKNKTKTYILLTLVLGIWGVIGYRIMSALNPTAPEMAKTNFDVSFNPKKNTALDTFSIQTSERDPFLGTLYIKKKIASKPIKTETVNWMPIIYHGTVSGQEGKNQIFVVSINSEQHLMKQGQTINDVTFIRGNKSQINLSYKGERKTINKT</sequence>
<keyword evidence="1" id="KW-0812">Transmembrane</keyword>